<dbReference type="EC" id="3.1.4.58" evidence="2"/>
<dbReference type="PANTHER" id="PTHR35561">
    <property type="entry name" value="RNA 2',3'-CYCLIC PHOSPHODIESTERASE"/>
    <property type="match status" value="1"/>
</dbReference>
<evidence type="ECO:0000256" key="1">
    <source>
        <dbReference type="ARBA" id="ARBA00022801"/>
    </source>
</evidence>
<dbReference type="NCBIfam" id="TIGR02258">
    <property type="entry name" value="2_5_ligase"/>
    <property type="match status" value="1"/>
</dbReference>
<evidence type="ECO:0000313" key="4">
    <source>
        <dbReference type="EMBL" id="MZR14107.1"/>
    </source>
</evidence>
<dbReference type="PANTHER" id="PTHR35561:SF1">
    <property type="entry name" value="RNA 2',3'-CYCLIC PHOSPHODIESTERASE"/>
    <property type="match status" value="1"/>
</dbReference>
<comment type="caution">
    <text evidence="4">The sequence shown here is derived from an EMBL/GenBank/DDBJ whole genome shotgun (WGS) entry which is preliminary data.</text>
</comment>
<dbReference type="HAMAP" id="MF_01940">
    <property type="entry name" value="RNA_CPDase"/>
    <property type="match status" value="1"/>
</dbReference>
<dbReference type="GO" id="GO:0004113">
    <property type="term" value="F:2',3'-cyclic-nucleotide 3'-phosphodiesterase activity"/>
    <property type="evidence" value="ECO:0007669"/>
    <property type="project" value="InterPro"/>
</dbReference>
<keyword evidence="5" id="KW-1185">Reference proteome</keyword>
<dbReference type="Proteomes" id="UP000467322">
    <property type="component" value="Unassembled WGS sequence"/>
</dbReference>
<dbReference type="GO" id="GO:0008664">
    <property type="term" value="F:RNA 2',3'-cyclic 3'-phosphodiesterase activity"/>
    <property type="evidence" value="ECO:0007669"/>
    <property type="project" value="UniProtKB-EC"/>
</dbReference>
<comment type="function">
    <text evidence="2">Hydrolyzes RNA 2',3'-cyclic phosphodiester to an RNA 2'-phosphomonoester.</text>
</comment>
<comment type="catalytic activity">
    <reaction evidence="2">
        <text>a 3'-end 2',3'-cyclophospho-ribonucleotide-RNA + H2O = a 3'-end 2'-phospho-ribonucleotide-RNA + H(+)</text>
        <dbReference type="Rhea" id="RHEA:11828"/>
        <dbReference type="Rhea" id="RHEA-COMP:10464"/>
        <dbReference type="Rhea" id="RHEA-COMP:17353"/>
        <dbReference type="ChEBI" id="CHEBI:15377"/>
        <dbReference type="ChEBI" id="CHEBI:15378"/>
        <dbReference type="ChEBI" id="CHEBI:83064"/>
        <dbReference type="ChEBI" id="CHEBI:173113"/>
        <dbReference type="EC" id="3.1.4.58"/>
    </reaction>
</comment>
<evidence type="ECO:0000259" key="3">
    <source>
        <dbReference type="Pfam" id="PF02834"/>
    </source>
</evidence>
<comment type="similarity">
    <text evidence="2">Belongs to the 2H phosphoesterase superfamily. ThpR family.</text>
</comment>
<feature type="domain" description="Phosphoesterase HXTX" evidence="3">
    <location>
        <begin position="88"/>
        <end position="164"/>
    </location>
</feature>
<sequence>MRCFVALDLPEALIRPLTRLQAGLEVGRLVEPENLHLTLAFLGDISDATAREVAAGLAELPDGPIELELTGLDVMGGRKPNLVLMDARPTQALVNLQDRVRRVAQDAGIHMERRRFRPHVTLARFQKHMTPKEERGLAGFLAFNAPYALPPETADSVSLNRSHLREEGAIYEPLAEFLLTG</sequence>
<feature type="short sequence motif" description="HXTX 1" evidence="2">
    <location>
        <begin position="36"/>
        <end position="39"/>
    </location>
</feature>
<dbReference type="InterPro" id="IPR014051">
    <property type="entry name" value="Phosphoesterase_HXTX"/>
</dbReference>
<dbReference type="InterPro" id="IPR009097">
    <property type="entry name" value="Cyclic_Pdiesterase"/>
</dbReference>
<dbReference type="Pfam" id="PF02834">
    <property type="entry name" value="LigT_PEase"/>
    <property type="match status" value="2"/>
</dbReference>
<accession>A0A845M8B3</accession>
<proteinExistence type="inferred from homology"/>
<keyword evidence="1 2" id="KW-0378">Hydrolase</keyword>
<evidence type="ECO:0000313" key="5">
    <source>
        <dbReference type="Proteomes" id="UP000467322"/>
    </source>
</evidence>
<feature type="active site" description="Proton acceptor" evidence="2">
    <location>
        <position position="119"/>
    </location>
</feature>
<feature type="active site" description="Proton donor" evidence="2">
    <location>
        <position position="36"/>
    </location>
</feature>
<dbReference type="InterPro" id="IPR004175">
    <property type="entry name" value="RNA_CPDase"/>
</dbReference>
<organism evidence="4 5">
    <name type="scientific">Maritimibacter harenae</name>
    <dbReference type="NCBI Taxonomy" id="2606218"/>
    <lineage>
        <taxon>Bacteria</taxon>
        <taxon>Pseudomonadati</taxon>
        <taxon>Pseudomonadota</taxon>
        <taxon>Alphaproteobacteria</taxon>
        <taxon>Rhodobacterales</taxon>
        <taxon>Roseobacteraceae</taxon>
        <taxon>Maritimibacter</taxon>
    </lineage>
</organism>
<dbReference type="Gene3D" id="3.90.1140.10">
    <property type="entry name" value="Cyclic phosphodiesterase"/>
    <property type="match status" value="1"/>
</dbReference>
<gene>
    <name evidence="4" type="primary">thpR</name>
    <name evidence="4" type="ORF">GQE99_13880</name>
</gene>
<name>A0A845M8B3_9RHOB</name>
<feature type="domain" description="Phosphoesterase HXTX" evidence="3">
    <location>
        <begin position="7"/>
        <end position="83"/>
    </location>
</feature>
<dbReference type="RefSeq" id="WP_161352227.1">
    <property type="nucleotide sequence ID" value="NZ_WTUX01000017.1"/>
</dbReference>
<dbReference type="AlphaFoldDB" id="A0A845M8B3"/>
<feature type="short sequence motif" description="HXTX 2" evidence="2">
    <location>
        <begin position="119"/>
        <end position="122"/>
    </location>
</feature>
<evidence type="ECO:0000256" key="2">
    <source>
        <dbReference type="HAMAP-Rule" id="MF_01940"/>
    </source>
</evidence>
<dbReference type="EMBL" id="WTUX01000017">
    <property type="protein sequence ID" value="MZR14107.1"/>
    <property type="molecule type" value="Genomic_DNA"/>
</dbReference>
<reference evidence="4 5" key="1">
    <citation type="submission" date="2019-12" db="EMBL/GenBank/DDBJ databases">
        <title>Maritimibacter sp. nov. sp. isolated from sea sand.</title>
        <authorList>
            <person name="Kim J."/>
            <person name="Jeong S.E."/>
            <person name="Jung H.S."/>
            <person name="Jeon C.O."/>
        </authorList>
    </citation>
    <scope>NUCLEOTIDE SEQUENCE [LARGE SCALE GENOMIC DNA]</scope>
    <source>
        <strain evidence="4 5">DP07</strain>
    </source>
</reference>
<dbReference type="SUPFAM" id="SSF55144">
    <property type="entry name" value="LigT-like"/>
    <property type="match status" value="1"/>
</dbReference>
<protein>
    <recommendedName>
        <fullName evidence="2">RNA 2',3'-cyclic phosphodiesterase</fullName>
        <shortName evidence="2">RNA 2',3'-CPDase</shortName>
        <ecNumber evidence="2">3.1.4.58</ecNumber>
    </recommendedName>
</protein>